<comment type="caution">
    <text evidence="2">The sequence shown here is derived from an EMBL/GenBank/DDBJ whole genome shotgun (WGS) entry which is preliminary data.</text>
</comment>
<dbReference type="Proteomes" id="UP000593565">
    <property type="component" value="Unassembled WGS sequence"/>
</dbReference>
<sequence>MGISGSRGKKVTPASVREGDPSSSVSVSWKSIQKDRLSNRQVTQFSTDGRNLAEEVDRILKECEGTKDTKRGFPKSPLYMCEHSTFCCNQRDQHDTDIESTHTADIILPTDLFKPGRFEDKKDIYTFDKLNVPQKQTAVTALRVDPVYTQTTHVPGVCDDISLTLPVSYDASEEDLMSAIESEFG</sequence>
<protein>
    <submittedName>
        <fullName evidence="2">Uncharacterized protein</fullName>
    </submittedName>
</protein>
<dbReference type="EMBL" id="JAAGNN010000010">
    <property type="protein sequence ID" value="KAF4083915.1"/>
    <property type="molecule type" value="Genomic_DNA"/>
</dbReference>
<proteinExistence type="predicted"/>
<gene>
    <name evidence="2" type="ORF">AMELA_G00122800</name>
</gene>
<evidence type="ECO:0000313" key="2">
    <source>
        <dbReference type="EMBL" id="KAF4083915.1"/>
    </source>
</evidence>
<accession>A0A7J6ALZ9</accession>
<keyword evidence="3" id="KW-1185">Reference proteome</keyword>
<organism evidence="2 3">
    <name type="scientific">Ameiurus melas</name>
    <name type="common">Black bullhead</name>
    <name type="synonym">Silurus melas</name>
    <dbReference type="NCBI Taxonomy" id="219545"/>
    <lineage>
        <taxon>Eukaryota</taxon>
        <taxon>Metazoa</taxon>
        <taxon>Chordata</taxon>
        <taxon>Craniata</taxon>
        <taxon>Vertebrata</taxon>
        <taxon>Euteleostomi</taxon>
        <taxon>Actinopterygii</taxon>
        <taxon>Neopterygii</taxon>
        <taxon>Teleostei</taxon>
        <taxon>Ostariophysi</taxon>
        <taxon>Siluriformes</taxon>
        <taxon>Ictaluridae</taxon>
        <taxon>Ameiurus</taxon>
    </lineage>
</organism>
<evidence type="ECO:0000256" key="1">
    <source>
        <dbReference type="SAM" id="MobiDB-lite"/>
    </source>
</evidence>
<dbReference type="AlphaFoldDB" id="A0A7J6ALZ9"/>
<evidence type="ECO:0000313" key="3">
    <source>
        <dbReference type="Proteomes" id="UP000593565"/>
    </source>
</evidence>
<reference evidence="2 3" key="1">
    <citation type="submission" date="2020-02" db="EMBL/GenBank/DDBJ databases">
        <title>A chromosome-scale genome assembly of the black bullhead catfish (Ameiurus melas).</title>
        <authorList>
            <person name="Wen M."/>
            <person name="Zham M."/>
            <person name="Cabau C."/>
            <person name="Klopp C."/>
            <person name="Donnadieu C."/>
            <person name="Roques C."/>
            <person name="Bouchez O."/>
            <person name="Lampietro C."/>
            <person name="Jouanno E."/>
            <person name="Herpin A."/>
            <person name="Louis A."/>
            <person name="Berthelot C."/>
            <person name="Parey E."/>
            <person name="Roest-Crollius H."/>
            <person name="Braasch I."/>
            <person name="Postlethwait J."/>
            <person name="Robinson-Rechavi M."/>
            <person name="Echchiki A."/>
            <person name="Begum T."/>
            <person name="Montfort J."/>
            <person name="Schartl M."/>
            <person name="Bobe J."/>
            <person name="Guiguen Y."/>
        </authorList>
    </citation>
    <scope>NUCLEOTIDE SEQUENCE [LARGE SCALE GENOMIC DNA]</scope>
    <source>
        <strain evidence="2">M_S1</strain>
        <tissue evidence="2">Blood</tissue>
    </source>
</reference>
<feature type="region of interest" description="Disordered" evidence="1">
    <location>
        <begin position="1"/>
        <end position="43"/>
    </location>
</feature>
<name>A0A7J6ALZ9_AMEME</name>